<dbReference type="Proteomes" id="UP000321518">
    <property type="component" value="Unassembled WGS sequence"/>
</dbReference>
<comment type="caution">
    <text evidence="2">The sequence shown here is derived from an EMBL/GenBank/DDBJ whole genome shotgun (WGS) entry which is preliminary data.</text>
</comment>
<evidence type="ECO:0000313" key="3">
    <source>
        <dbReference type="Proteomes" id="UP000321518"/>
    </source>
</evidence>
<gene>
    <name evidence="2" type="ORF">Rt10032_c13g5082</name>
</gene>
<reference evidence="2 3" key="1">
    <citation type="submission" date="2019-07" db="EMBL/GenBank/DDBJ databases">
        <title>Rhodotorula toruloides NBRC10032 genome sequencing.</title>
        <authorList>
            <person name="Shida Y."/>
            <person name="Takaku H."/>
            <person name="Ogasawara W."/>
            <person name="Mori K."/>
        </authorList>
    </citation>
    <scope>NUCLEOTIDE SEQUENCE [LARGE SCALE GENOMIC DNA]</scope>
    <source>
        <strain evidence="2 3">NBRC10032</strain>
    </source>
</reference>
<dbReference type="OrthoDB" id="2499658at2759"/>
<protein>
    <submittedName>
        <fullName evidence="2">Immunoglobulin-like domain contaning protein</fullName>
    </submittedName>
</protein>
<feature type="compositionally biased region" description="Basic residues" evidence="1">
    <location>
        <begin position="161"/>
        <end position="173"/>
    </location>
</feature>
<feature type="region of interest" description="Disordered" evidence="1">
    <location>
        <begin position="298"/>
        <end position="323"/>
    </location>
</feature>
<proteinExistence type="predicted"/>
<organism evidence="2 3">
    <name type="scientific">Rhodotorula toruloides</name>
    <name type="common">Yeast</name>
    <name type="synonym">Rhodosporidium toruloides</name>
    <dbReference type="NCBI Taxonomy" id="5286"/>
    <lineage>
        <taxon>Eukaryota</taxon>
        <taxon>Fungi</taxon>
        <taxon>Dikarya</taxon>
        <taxon>Basidiomycota</taxon>
        <taxon>Pucciniomycotina</taxon>
        <taxon>Microbotryomycetes</taxon>
        <taxon>Sporidiobolales</taxon>
        <taxon>Sporidiobolaceae</taxon>
        <taxon>Rhodotorula</taxon>
    </lineage>
</organism>
<dbReference type="AlphaFoldDB" id="A0A511KME0"/>
<evidence type="ECO:0000313" key="2">
    <source>
        <dbReference type="EMBL" id="GEM11065.1"/>
    </source>
</evidence>
<dbReference type="EMBL" id="BJWK01000013">
    <property type="protein sequence ID" value="GEM11065.1"/>
    <property type="molecule type" value="Genomic_DNA"/>
</dbReference>
<feature type="region of interest" description="Disordered" evidence="1">
    <location>
        <begin position="399"/>
        <end position="422"/>
    </location>
</feature>
<sequence length="422" mass="47007">MAGETTSEEVFEGLVERYLSNLGPTKRGKALIDNELFAFILDTLRDPSDTTLGDSGERYWARAHFELIRPADDQHGEVLGPKGDPLVRYFTINQKTRKRTAEKSVAQRHEIYEIVKEAHERTKHGGRDKTYSAVKAEWSHIPKELVTGFIKECPSCCSARKQQRMKRDQHHRQQTPPPPRLPTPPPASKVSSSTMTRQGLIRPRVDECYDLPPPPRMFIPSVAPFAFPQPPMSTTSSQWQFSDMTETYQDVLSQLPTPPISFDPPRQSPFRPLSIFDPSIKSPASLFAGPAPLYPTRSPSLTPSFTSSSSTAPPTPSTACASGDGAEDFDPSYWLSSSLFDEQPVLTCSPSMLLSNFSTPVPQPHFSFAPTTFVHPQGLKRLASPFDDSDCLPADCPLKRGIDEADYTPPPSKRRRVVRARP</sequence>
<feature type="region of interest" description="Disordered" evidence="1">
    <location>
        <begin position="160"/>
        <end position="207"/>
    </location>
</feature>
<name>A0A511KME0_RHOTO</name>
<accession>A0A511KME0</accession>
<feature type="compositionally biased region" description="Basic residues" evidence="1">
    <location>
        <begin position="412"/>
        <end position="422"/>
    </location>
</feature>
<dbReference type="Gene3D" id="1.10.340.70">
    <property type="match status" value="1"/>
</dbReference>
<evidence type="ECO:0000256" key="1">
    <source>
        <dbReference type="SAM" id="MobiDB-lite"/>
    </source>
</evidence>
<feature type="compositionally biased region" description="Low complexity" evidence="1">
    <location>
        <begin position="298"/>
        <end position="322"/>
    </location>
</feature>
<feature type="compositionally biased region" description="Pro residues" evidence="1">
    <location>
        <begin position="175"/>
        <end position="187"/>
    </location>
</feature>